<evidence type="ECO:0000259" key="3">
    <source>
        <dbReference type="SMART" id="SM00062"/>
    </source>
</evidence>
<comment type="subcellular location">
    <subcellularLocation>
        <location evidence="1">Periplasm</location>
    </subcellularLocation>
</comment>
<dbReference type="Gene3D" id="3.40.190.10">
    <property type="entry name" value="Periplasmic binding protein-like II"/>
    <property type="match status" value="2"/>
</dbReference>
<gene>
    <name evidence="4" type="ORF">RHSP_63946</name>
</gene>
<dbReference type="Pfam" id="PF00497">
    <property type="entry name" value="SBP_bac_3"/>
    <property type="match status" value="1"/>
</dbReference>
<accession>N6UHN4</accession>
<dbReference type="SUPFAM" id="SSF53850">
    <property type="entry name" value="Periplasmic binding protein-like II"/>
    <property type="match status" value="1"/>
</dbReference>
<proteinExistence type="predicted"/>
<evidence type="ECO:0000256" key="1">
    <source>
        <dbReference type="ARBA" id="ARBA00004418"/>
    </source>
</evidence>
<dbReference type="PANTHER" id="PTHR35936:SF17">
    <property type="entry name" value="ARGININE-BINDING EXTRACELLULAR PROTEIN ARTP"/>
    <property type="match status" value="1"/>
</dbReference>
<protein>
    <submittedName>
        <fullName evidence="4">Putative substrate-binding protein component of ABC transporter</fullName>
    </submittedName>
</protein>
<dbReference type="InterPro" id="IPR001638">
    <property type="entry name" value="Solute-binding_3/MltF_N"/>
</dbReference>
<comment type="caution">
    <text evidence="4">The sequence shown here is derived from an EMBL/GenBank/DDBJ whole genome shotgun (WGS) entry which is preliminary data.</text>
</comment>
<reference evidence="4 5" key="1">
    <citation type="journal article" date="2012" name="BMC Genomics">
        <title>Genomic basis of broad host range and environmental adaptability of Rhizobium tropici CIAT 899 and Rhizobium sp. PRF 81 which are used in inoculants for common bean (Phaseolus vulgaris L.).</title>
        <authorList>
            <person name="Ormeno-Orrillo E."/>
            <person name="Menna P."/>
            <person name="Almeida L.G."/>
            <person name="Ollero F.J."/>
            <person name="Nicolas M.F."/>
            <person name="Pains Rodrigues E."/>
            <person name="Shigueyoshi Nakatani A."/>
            <person name="Silva Batista J.S."/>
            <person name="Oliveira Chueire L.M."/>
            <person name="Souza R.C."/>
            <person name="Ribeiro Vasconcelos A.T."/>
            <person name="Megias M."/>
            <person name="Hungria M."/>
            <person name="Martinez-Romero E."/>
        </authorList>
    </citation>
    <scope>NUCLEOTIDE SEQUENCE [LARGE SCALE GENOMIC DNA]</scope>
    <source>
        <strain evidence="4 5">PRF 81</strain>
    </source>
</reference>
<keyword evidence="5" id="KW-1185">Reference proteome</keyword>
<sequence length="281" mass="31093">MNSRACCRPDPQSLHRQPTRRISYMRLISTLLAGLAFTLSSMTAQAEVRFGIMNESYPPFFAKDASGKWQGWEIDLMNAVCDQMKEKCSIVELSWDGLIPALQSKKFDVIWSSMSNTAERSKVIDFTDKYYNTPSTLIGPKDQKPGATAADVKGKTIGIQVSTIQSEYYKKYFSKVAEEKTYQTLDEAFQDLAAGRIDYVFGDSLALDAFLKSDGGQDCCAKMGDVADDKEILGAGVSGGLRKEDTVLKAKLNAAIAAVRTSGKYDEISKKYFDFDIYGAK</sequence>
<keyword evidence="2" id="KW-0732">Signal</keyword>
<dbReference type="PANTHER" id="PTHR35936">
    <property type="entry name" value="MEMBRANE-BOUND LYTIC MUREIN TRANSGLYCOSYLASE F"/>
    <property type="match status" value="1"/>
</dbReference>
<dbReference type="AlphaFoldDB" id="N6UHN4"/>
<dbReference type="EMBL" id="AQHN01000002">
    <property type="protein sequence ID" value="ENN89763.1"/>
    <property type="molecule type" value="Genomic_DNA"/>
</dbReference>
<dbReference type="PATRIC" id="fig|363754.4.peg.113"/>
<evidence type="ECO:0000313" key="5">
    <source>
        <dbReference type="Proteomes" id="UP000012429"/>
    </source>
</evidence>
<dbReference type="STRING" id="363754.RHSP_63946"/>
<feature type="domain" description="Solute-binding protein family 3/N-terminal" evidence="3">
    <location>
        <begin position="47"/>
        <end position="276"/>
    </location>
</feature>
<name>N6UHN4_9HYPH</name>
<dbReference type="GO" id="GO:0042597">
    <property type="term" value="C:periplasmic space"/>
    <property type="evidence" value="ECO:0007669"/>
    <property type="project" value="UniProtKB-SubCell"/>
</dbReference>
<evidence type="ECO:0000256" key="2">
    <source>
        <dbReference type="ARBA" id="ARBA00022729"/>
    </source>
</evidence>
<organism evidence="4 5">
    <name type="scientific">Rhizobium freirei PRF 81</name>
    <dbReference type="NCBI Taxonomy" id="363754"/>
    <lineage>
        <taxon>Bacteria</taxon>
        <taxon>Pseudomonadati</taxon>
        <taxon>Pseudomonadota</taxon>
        <taxon>Alphaproteobacteria</taxon>
        <taxon>Hyphomicrobiales</taxon>
        <taxon>Rhizobiaceae</taxon>
        <taxon>Rhizobium/Agrobacterium group</taxon>
        <taxon>Rhizobium</taxon>
    </lineage>
</organism>
<dbReference type="Proteomes" id="UP000012429">
    <property type="component" value="Unassembled WGS sequence"/>
</dbReference>
<evidence type="ECO:0000313" key="4">
    <source>
        <dbReference type="EMBL" id="ENN89763.1"/>
    </source>
</evidence>
<dbReference type="SMART" id="SM00062">
    <property type="entry name" value="PBPb"/>
    <property type="match status" value="1"/>
</dbReference>